<dbReference type="InterPro" id="IPR028978">
    <property type="entry name" value="Chorismate_lyase_/UTRA_dom_sf"/>
</dbReference>
<dbReference type="EMBL" id="JACIDJ010000002">
    <property type="protein sequence ID" value="MBB3898527.1"/>
    <property type="molecule type" value="Genomic_DNA"/>
</dbReference>
<keyword evidence="2 5" id="KW-0238">DNA-binding</keyword>
<feature type="domain" description="HTH gntR-type" evidence="4">
    <location>
        <begin position="10"/>
        <end position="78"/>
    </location>
</feature>
<evidence type="ECO:0000313" key="6">
    <source>
        <dbReference type="Proteomes" id="UP000553193"/>
    </source>
</evidence>
<evidence type="ECO:0000313" key="5">
    <source>
        <dbReference type="EMBL" id="MBB3898527.1"/>
    </source>
</evidence>
<gene>
    <name evidence="5" type="ORF">GGQ83_001964</name>
</gene>
<sequence length="250" mass="27854">MNKREQADPRPRYRQVADELTAQLRAGVWPVGAMLPTETELCATFAVSRHTVREALRLLEESGLVQRRQGSGTTVLALATPDRFVQDITDMAELLQYPQETRLTVLRARTFEADAETAAQIGCGEGEAWVRVEAIRRLRVTTAPLCFTTLLIRAEYAEALDDIGVLPGPLYALIERRYGVQAALIEVDIAASNVPPHQAELLEVEPGTPALLIRRRYLDGQGRVYEISEGAHPAPRFTYRATLKRIPELP</sequence>
<accession>A0A840ABR2</accession>
<name>A0A840ABR2_9PROT</name>
<evidence type="ECO:0000256" key="3">
    <source>
        <dbReference type="ARBA" id="ARBA00023163"/>
    </source>
</evidence>
<dbReference type="AlphaFoldDB" id="A0A840ABR2"/>
<dbReference type="Gene3D" id="1.10.10.10">
    <property type="entry name" value="Winged helix-like DNA-binding domain superfamily/Winged helix DNA-binding domain"/>
    <property type="match status" value="1"/>
</dbReference>
<dbReference type="CDD" id="cd07377">
    <property type="entry name" value="WHTH_GntR"/>
    <property type="match status" value="1"/>
</dbReference>
<protein>
    <submittedName>
        <fullName evidence="5">DNA-binding GntR family transcriptional regulator</fullName>
    </submittedName>
</protein>
<dbReference type="PANTHER" id="PTHR44846">
    <property type="entry name" value="MANNOSYL-D-GLYCERATE TRANSPORT/METABOLISM SYSTEM REPRESSOR MNGR-RELATED"/>
    <property type="match status" value="1"/>
</dbReference>
<dbReference type="Gene3D" id="3.40.1410.10">
    <property type="entry name" value="Chorismate lyase-like"/>
    <property type="match status" value="1"/>
</dbReference>
<dbReference type="InterPro" id="IPR036388">
    <property type="entry name" value="WH-like_DNA-bd_sf"/>
</dbReference>
<dbReference type="SUPFAM" id="SSF64288">
    <property type="entry name" value="Chorismate lyase-like"/>
    <property type="match status" value="1"/>
</dbReference>
<evidence type="ECO:0000259" key="4">
    <source>
        <dbReference type="PROSITE" id="PS50949"/>
    </source>
</evidence>
<dbReference type="InterPro" id="IPR036390">
    <property type="entry name" value="WH_DNA-bd_sf"/>
</dbReference>
<dbReference type="PROSITE" id="PS50949">
    <property type="entry name" value="HTH_GNTR"/>
    <property type="match status" value="1"/>
</dbReference>
<organism evidence="5 6">
    <name type="scientific">Roseococcus suduntuyensis</name>
    <dbReference type="NCBI Taxonomy" id="455361"/>
    <lineage>
        <taxon>Bacteria</taxon>
        <taxon>Pseudomonadati</taxon>
        <taxon>Pseudomonadota</taxon>
        <taxon>Alphaproteobacteria</taxon>
        <taxon>Acetobacterales</taxon>
        <taxon>Roseomonadaceae</taxon>
        <taxon>Roseococcus</taxon>
    </lineage>
</organism>
<dbReference type="RefSeq" id="WP_184383580.1">
    <property type="nucleotide sequence ID" value="NZ_JACIDJ010000002.1"/>
</dbReference>
<proteinExistence type="predicted"/>
<evidence type="ECO:0000256" key="2">
    <source>
        <dbReference type="ARBA" id="ARBA00023125"/>
    </source>
</evidence>
<dbReference type="SMART" id="SM00866">
    <property type="entry name" value="UTRA"/>
    <property type="match status" value="1"/>
</dbReference>
<dbReference type="Pfam" id="PF07702">
    <property type="entry name" value="UTRA"/>
    <property type="match status" value="1"/>
</dbReference>
<comment type="caution">
    <text evidence="5">The sequence shown here is derived from an EMBL/GenBank/DDBJ whole genome shotgun (WGS) entry which is preliminary data.</text>
</comment>
<dbReference type="InterPro" id="IPR011663">
    <property type="entry name" value="UTRA"/>
</dbReference>
<dbReference type="SMART" id="SM00345">
    <property type="entry name" value="HTH_GNTR"/>
    <property type="match status" value="1"/>
</dbReference>
<dbReference type="InterPro" id="IPR000524">
    <property type="entry name" value="Tscrpt_reg_HTH_GntR"/>
</dbReference>
<evidence type="ECO:0000256" key="1">
    <source>
        <dbReference type="ARBA" id="ARBA00023015"/>
    </source>
</evidence>
<dbReference type="PRINTS" id="PR00035">
    <property type="entry name" value="HTHGNTR"/>
</dbReference>
<keyword evidence="3" id="KW-0804">Transcription</keyword>
<dbReference type="GO" id="GO:0003700">
    <property type="term" value="F:DNA-binding transcription factor activity"/>
    <property type="evidence" value="ECO:0007669"/>
    <property type="project" value="InterPro"/>
</dbReference>
<dbReference type="InterPro" id="IPR050679">
    <property type="entry name" value="Bact_HTH_transcr_reg"/>
</dbReference>
<keyword evidence="6" id="KW-1185">Reference proteome</keyword>
<dbReference type="Pfam" id="PF00392">
    <property type="entry name" value="GntR"/>
    <property type="match status" value="1"/>
</dbReference>
<dbReference type="PANTHER" id="PTHR44846:SF17">
    <property type="entry name" value="GNTR-FAMILY TRANSCRIPTIONAL REGULATOR"/>
    <property type="match status" value="1"/>
</dbReference>
<keyword evidence="1" id="KW-0805">Transcription regulation</keyword>
<dbReference type="SUPFAM" id="SSF46785">
    <property type="entry name" value="Winged helix' DNA-binding domain"/>
    <property type="match status" value="1"/>
</dbReference>
<dbReference type="GO" id="GO:0003677">
    <property type="term" value="F:DNA binding"/>
    <property type="evidence" value="ECO:0007669"/>
    <property type="project" value="UniProtKB-KW"/>
</dbReference>
<dbReference type="Proteomes" id="UP000553193">
    <property type="component" value="Unassembled WGS sequence"/>
</dbReference>
<dbReference type="GO" id="GO:0045892">
    <property type="term" value="P:negative regulation of DNA-templated transcription"/>
    <property type="evidence" value="ECO:0007669"/>
    <property type="project" value="TreeGrafter"/>
</dbReference>
<reference evidence="5 6" key="1">
    <citation type="submission" date="2020-08" db="EMBL/GenBank/DDBJ databases">
        <title>Genomic Encyclopedia of Type Strains, Phase IV (KMG-IV): sequencing the most valuable type-strain genomes for metagenomic binning, comparative biology and taxonomic classification.</title>
        <authorList>
            <person name="Goeker M."/>
        </authorList>
    </citation>
    <scope>NUCLEOTIDE SEQUENCE [LARGE SCALE GENOMIC DNA]</scope>
    <source>
        <strain evidence="5 6">DSM 19979</strain>
    </source>
</reference>